<dbReference type="InterPro" id="IPR010730">
    <property type="entry name" value="HET"/>
</dbReference>
<feature type="domain" description="Heterokaryon incompatibility" evidence="1">
    <location>
        <begin position="150"/>
        <end position="297"/>
    </location>
</feature>
<gene>
    <name evidence="2" type="ORF">B0J15DRAFT_571345</name>
</gene>
<reference evidence="2" key="1">
    <citation type="journal article" date="2021" name="Nat. Commun.">
        <title>Genetic determinants of endophytism in the Arabidopsis root mycobiome.</title>
        <authorList>
            <person name="Mesny F."/>
            <person name="Miyauchi S."/>
            <person name="Thiergart T."/>
            <person name="Pickel B."/>
            <person name="Atanasova L."/>
            <person name="Karlsson M."/>
            <person name="Huettel B."/>
            <person name="Barry K.W."/>
            <person name="Haridas S."/>
            <person name="Chen C."/>
            <person name="Bauer D."/>
            <person name="Andreopoulos W."/>
            <person name="Pangilinan J."/>
            <person name="LaButti K."/>
            <person name="Riley R."/>
            <person name="Lipzen A."/>
            <person name="Clum A."/>
            <person name="Drula E."/>
            <person name="Henrissat B."/>
            <person name="Kohler A."/>
            <person name="Grigoriev I.V."/>
            <person name="Martin F.M."/>
            <person name="Hacquard S."/>
        </authorList>
    </citation>
    <scope>NUCLEOTIDE SEQUENCE</scope>
    <source>
        <strain evidence="2">FSSC 5 MPI-SDFR-AT-0091</strain>
    </source>
</reference>
<comment type="caution">
    <text evidence="2">The sequence shown here is derived from an EMBL/GenBank/DDBJ whole genome shotgun (WGS) entry which is preliminary data.</text>
</comment>
<dbReference type="Pfam" id="PF06985">
    <property type="entry name" value="HET"/>
    <property type="match status" value="1"/>
</dbReference>
<proteinExistence type="predicted"/>
<dbReference type="OrthoDB" id="47007at2759"/>
<dbReference type="EMBL" id="JAGTJS010000026">
    <property type="protein sequence ID" value="KAH7234294.1"/>
    <property type="molecule type" value="Genomic_DNA"/>
</dbReference>
<dbReference type="PANTHER" id="PTHR33112:SF16">
    <property type="entry name" value="HETEROKARYON INCOMPATIBILITY DOMAIN-CONTAINING PROTEIN"/>
    <property type="match status" value="1"/>
</dbReference>
<evidence type="ECO:0000259" key="1">
    <source>
        <dbReference type="Pfam" id="PF06985"/>
    </source>
</evidence>
<evidence type="ECO:0000313" key="3">
    <source>
        <dbReference type="Proteomes" id="UP000736672"/>
    </source>
</evidence>
<protein>
    <submittedName>
        <fullName evidence="2">Heterokaryon incompatibility protein-domain-containing protein</fullName>
    </submittedName>
</protein>
<dbReference type="PANTHER" id="PTHR33112">
    <property type="entry name" value="DOMAIN PROTEIN, PUTATIVE-RELATED"/>
    <property type="match status" value="1"/>
</dbReference>
<keyword evidence="3" id="KW-1185">Reference proteome</keyword>
<sequence>MTLCNLCKGIPWETLPSVPPDLDVELSGYPYLQPFYRWPEDIRGYSHHQSLEALRNSATVLNCDLCRLILKQVQSCQSELEELKPKWEADTMTRYDWPLWELWIVKRENGGDGFWVMSLTDGAEKKEVRLVAAIGLCVRDGEISHFIQDYCWGNEQACTTTQATLADRKRQIMISDLPKTHQDAIKLARELGVRYLWIDSICICQDDHENWERESAKMLSIYCNAYLTVAASRAKDTSEGLFGERPTREYVELGYTSGDLRGQALAFNLPLHEEAISSDYLSLPDEPLSDRAWGLQERVLSRRMLLYGTQQLFFECSEGFRGEDGVSLKDRFNSVHQKLEEESEGMEQHRKEANCEDEKISNNKAALLGSWYSLLWLYGPRKLTNASDKLPAMSGLASVFAKRLDDEYVAGLWRSHLIEGLLWQGLRCRRVQEYRSPSWSWASMDGIPGLGVEQDYDTLARVLDVKMNLKGANPYGEVTDARIRIRAPMERLYLAIEDWDPNKEGFPYDNNPKVCTANGKPEGTHSRFDFDFTAEDAPQEALKIVKSLEGVEIFALILLKVTEESYDDQYQGLIVTKVKGGEEYQRLGFIFLDEETLGRRPEEQAEEEVPIVTLV</sequence>
<evidence type="ECO:0000313" key="2">
    <source>
        <dbReference type="EMBL" id="KAH7234294.1"/>
    </source>
</evidence>
<accession>A0A9P9GAG2</accession>
<dbReference type="Proteomes" id="UP000736672">
    <property type="component" value="Unassembled WGS sequence"/>
</dbReference>
<organism evidence="2 3">
    <name type="scientific">Fusarium solani</name>
    <name type="common">Filamentous fungus</name>
    <dbReference type="NCBI Taxonomy" id="169388"/>
    <lineage>
        <taxon>Eukaryota</taxon>
        <taxon>Fungi</taxon>
        <taxon>Dikarya</taxon>
        <taxon>Ascomycota</taxon>
        <taxon>Pezizomycotina</taxon>
        <taxon>Sordariomycetes</taxon>
        <taxon>Hypocreomycetidae</taxon>
        <taxon>Hypocreales</taxon>
        <taxon>Nectriaceae</taxon>
        <taxon>Fusarium</taxon>
        <taxon>Fusarium solani species complex</taxon>
    </lineage>
</organism>
<name>A0A9P9GAG2_FUSSL</name>
<dbReference type="AlphaFoldDB" id="A0A9P9GAG2"/>